<keyword evidence="3" id="KW-0808">Transferase</keyword>
<gene>
    <name evidence="3" type="ORF">BTN49_2507</name>
</gene>
<dbReference type="Pfam" id="PF13439">
    <property type="entry name" value="Glyco_transf_4"/>
    <property type="match status" value="1"/>
</dbReference>
<dbReference type="PANTHER" id="PTHR45947:SF3">
    <property type="entry name" value="SULFOQUINOVOSYL TRANSFERASE SQD2"/>
    <property type="match status" value="1"/>
</dbReference>
<name>A0A2A5T1K1_9GAMM</name>
<sequence>MYQLQTSMNTITDIYGANMLQRSKKIWLVLDSSGFGGIESHVEQLALGLSNAHNRVSVVFLKDYGHHPLESRLLFSGLNCIMLDGCITSLRYFLKKETPDVIHTHGYKAGILMRPISRLMGITCASTFHSGEHKDGKLQWYDLLDRYTAFLANHVYAISSPILSTIPCTAKLTDNFVSIQSLSPSFGNQVAFVGRLSKEKGPERFLHFAKIFPLIDFHLYGDGPMRKQLERNGPKNLKFHGLQVEMRNIWPHIGLLVVPSRSEGLPMSALEAMAHGIPVVAFNVGSLDQLIQHGMNGWLVKQSDLTSMASVIHHWNESNENQRAQWRKDAITTIQERYSTEKVVPQLLEDYATSAK</sequence>
<dbReference type="Pfam" id="PF00534">
    <property type="entry name" value="Glycos_transf_1"/>
    <property type="match status" value="1"/>
</dbReference>
<evidence type="ECO:0000313" key="3">
    <source>
        <dbReference type="EMBL" id="PCS22042.1"/>
    </source>
</evidence>
<proteinExistence type="predicted"/>
<dbReference type="Proteomes" id="UP000219020">
    <property type="component" value="Unassembled WGS sequence"/>
</dbReference>
<dbReference type="SUPFAM" id="SSF53756">
    <property type="entry name" value="UDP-Glycosyltransferase/glycogen phosphorylase"/>
    <property type="match status" value="1"/>
</dbReference>
<accession>A0A2A5T1K1</accession>
<dbReference type="InterPro" id="IPR050194">
    <property type="entry name" value="Glycosyltransferase_grp1"/>
</dbReference>
<feature type="domain" description="Glycosyltransferase subfamily 4-like N-terminal" evidence="2">
    <location>
        <begin position="35"/>
        <end position="161"/>
    </location>
</feature>
<evidence type="ECO:0000259" key="2">
    <source>
        <dbReference type="Pfam" id="PF13439"/>
    </source>
</evidence>
<dbReference type="EMBL" id="NBYY01000028">
    <property type="protein sequence ID" value="PCS22042.1"/>
    <property type="molecule type" value="Genomic_DNA"/>
</dbReference>
<keyword evidence="4" id="KW-1185">Reference proteome</keyword>
<dbReference type="AlphaFoldDB" id="A0A2A5T1K1"/>
<dbReference type="CDD" id="cd03801">
    <property type="entry name" value="GT4_PimA-like"/>
    <property type="match status" value="1"/>
</dbReference>
<feature type="domain" description="Glycosyl transferase family 1" evidence="1">
    <location>
        <begin position="187"/>
        <end position="330"/>
    </location>
</feature>
<dbReference type="InterPro" id="IPR001296">
    <property type="entry name" value="Glyco_trans_1"/>
</dbReference>
<dbReference type="GO" id="GO:0016757">
    <property type="term" value="F:glycosyltransferase activity"/>
    <property type="evidence" value="ECO:0007669"/>
    <property type="project" value="TreeGrafter"/>
</dbReference>
<comment type="caution">
    <text evidence="3">The sequence shown here is derived from an EMBL/GenBank/DDBJ whole genome shotgun (WGS) entry which is preliminary data.</text>
</comment>
<dbReference type="Gene3D" id="3.40.50.2000">
    <property type="entry name" value="Glycogen Phosphorylase B"/>
    <property type="match status" value="2"/>
</dbReference>
<reference evidence="4" key="1">
    <citation type="submission" date="2017-04" db="EMBL/GenBank/DDBJ databases">
        <title>Genome evolution of the luminous symbionts of deep sea anglerfish.</title>
        <authorList>
            <person name="Hendry T.A."/>
        </authorList>
    </citation>
    <scope>NUCLEOTIDE SEQUENCE [LARGE SCALE GENOMIC DNA]</scope>
</reference>
<dbReference type="InterPro" id="IPR028098">
    <property type="entry name" value="Glyco_trans_4-like_N"/>
</dbReference>
<evidence type="ECO:0000259" key="1">
    <source>
        <dbReference type="Pfam" id="PF00534"/>
    </source>
</evidence>
<organism evidence="3 4">
    <name type="scientific">Candidatus Enterovibrio escicola</name>
    <dbReference type="NCBI Taxonomy" id="1927127"/>
    <lineage>
        <taxon>Bacteria</taxon>
        <taxon>Pseudomonadati</taxon>
        <taxon>Pseudomonadota</taxon>
        <taxon>Gammaproteobacteria</taxon>
        <taxon>Vibrionales</taxon>
        <taxon>Vibrionaceae</taxon>
        <taxon>Enterovibrio</taxon>
    </lineage>
</organism>
<evidence type="ECO:0000313" key="4">
    <source>
        <dbReference type="Proteomes" id="UP000219020"/>
    </source>
</evidence>
<protein>
    <submittedName>
        <fullName evidence="3">Glycosyltransferase SypH</fullName>
    </submittedName>
</protein>
<dbReference type="PANTHER" id="PTHR45947">
    <property type="entry name" value="SULFOQUINOVOSYL TRANSFERASE SQD2"/>
    <property type="match status" value="1"/>
</dbReference>